<comment type="caution">
    <text evidence="1">The sequence shown here is derived from an EMBL/GenBank/DDBJ whole genome shotgun (WGS) entry which is preliminary data.</text>
</comment>
<keyword evidence="2" id="KW-1185">Reference proteome</keyword>
<dbReference type="Proteomes" id="UP001302812">
    <property type="component" value="Unassembled WGS sequence"/>
</dbReference>
<organism evidence="1 2">
    <name type="scientific">Canariomyces notabilis</name>
    <dbReference type="NCBI Taxonomy" id="2074819"/>
    <lineage>
        <taxon>Eukaryota</taxon>
        <taxon>Fungi</taxon>
        <taxon>Dikarya</taxon>
        <taxon>Ascomycota</taxon>
        <taxon>Pezizomycotina</taxon>
        <taxon>Sordariomycetes</taxon>
        <taxon>Sordariomycetidae</taxon>
        <taxon>Sordariales</taxon>
        <taxon>Chaetomiaceae</taxon>
        <taxon>Canariomyces</taxon>
    </lineage>
</organism>
<gene>
    <name evidence="1" type="ORF">N656DRAFT_578660</name>
</gene>
<dbReference type="EMBL" id="MU853337">
    <property type="protein sequence ID" value="KAK4114228.1"/>
    <property type="molecule type" value="Genomic_DNA"/>
</dbReference>
<evidence type="ECO:0000313" key="1">
    <source>
        <dbReference type="EMBL" id="KAK4114228.1"/>
    </source>
</evidence>
<sequence length="89" mass="9547">MGFSLRYVSSHLSSSSLLQFASKASRSSKPPTPVPRAVTGLQSAISGFWNRWSLRPWACSPLLRQDSWLRAALLCAVASCPSAGSHVTA</sequence>
<dbReference type="AlphaFoldDB" id="A0AAN6TGX8"/>
<accession>A0AAN6TGX8</accession>
<protein>
    <submittedName>
        <fullName evidence="1">Uncharacterized protein</fullName>
    </submittedName>
</protein>
<dbReference type="GeneID" id="89934289"/>
<evidence type="ECO:0000313" key="2">
    <source>
        <dbReference type="Proteomes" id="UP001302812"/>
    </source>
</evidence>
<dbReference type="RefSeq" id="XP_064671798.1">
    <property type="nucleotide sequence ID" value="XM_064810164.1"/>
</dbReference>
<reference evidence="1" key="2">
    <citation type="submission" date="2023-05" db="EMBL/GenBank/DDBJ databases">
        <authorList>
            <consortium name="Lawrence Berkeley National Laboratory"/>
            <person name="Steindorff A."/>
            <person name="Hensen N."/>
            <person name="Bonometti L."/>
            <person name="Westerberg I."/>
            <person name="Brannstrom I.O."/>
            <person name="Guillou S."/>
            <person name="Cros-Aarteil S."/>
            <person name="Calhoun S."/>
            <person name="Haridas S."/>
            <person name="Kuo A."/>
            <person name="Mondo S."/>
            <person name="Pangilinan J."/>
            <person name="Riley R."/>
            <person name="Labutti K."/>
            <person name="Andreopoulos B."/>
            <person name="Lipzen A."/>
            <person name="Chen C."/>
            <person name="Yanf M."/>
            <person name="Daum C."/>
            <person name="Ng V."/>
            <person name="Clum A."/>
            <person name="Ohm R."/>
            <person name="Martin F."/>
            <person name="Silar P."/>
            <person name="Natvig D."/>
            <person name="Lalanne C."/>
            <person name="Gautier V."/>
            <person name="Ament-Velasquez S.L."/>
            <person name="Kruys A."/>
            <person name="Hutchinson M.I."/>
            <person name="Powell A.J."/>
            <person name="Barry K."/>
            <person name="Miller A.N."/>
            <person name="Grigoriev I.V."/>
            <person name="Debuchy R."/>
            <person name="Gladieux P."/>
            <person name="Thoren M.H."/>
            <person name="Johannesson H."/>
        </authorList>
    </citation>
    <scope>NUCLEOTIDE SEQUENCE</scope>
    <source>
        <strain evidence="1">CBS 508.74</strain>
    </source>
</reference>
<name>A0AAN6TGX8_9PEZI</name>
<proteinExistence type="predicted"/>
<reference evidence="1" key="1">
    <citation type="journal article" date="2023" name="Mol. Phylogenet. Evol.">
        <title>Genome-scale phylogeny and comparative genomics of the fungal order Sordariales.</title>
        <authorList>
            <person name="Hensen N."/>
            <person name="Bonometti L."/>
            <person name="Westerberg I."/>
            <person name="Brannstrom I.O."/>
            <person name="Guillou S."/>
            <person name="Cros-Aarteil S."/>
            <person name="Calhoun S."/>
            <person name="Haridas S."/>
            <person name="Kuo A."/>
            <person name="Mondo S."/>
            <person name="Pangilinan J."/>
            <person name="Riley R."/>
            <person name="LaButti K."/>
            <person name="Andreopoulos B."/>
            <person name="Lipzen A."/>
            <person name="Chen C."/>
            <person name="Yan M."/>
            <person name="Daum C."/>
            <person name="Ng V."/>
            <person name="Clum A."/>
            <person name="Steindorff A."/>
            <person name="Ohm R.A."/>
            <person name="Martin F."/>
            <person name="Silar P."/>
            <person name="Natvig D.O."/>
            <person name="Lalanne C."/>
            <person name="Gautier V."/>
            <person name="Ament-Velasquez S.L."/>
            <person name="Kruys A."/>
            <person name="Hutchinson M.I."/>
            <person name="Powell A.J."/>
            <person name="Barry K."/>
            <person name="Miller A.N."/>
            <person name="Grigoriev I.V."/>
            <person name="Debuchy R."/>
            <person name="Gladieux P."/>
            <person name="Hiltunen Thoren M."/>
            <person name="Johannesson H."/>
        </authorList>
    </citation>
    <scope>NUCLEOTIDE SEQUENCE</scope>
    <source>
        <strain evidence="1">CBS 508.74</strain>
    </source>
</reference>